<dbReference type="GeneTree" id="ENSGT00390000014585"/>
<dbReference type="PANTHER" id="PTHR21052">
    <property type="entry name" value="SPERMATOGENESIS ASSOCIATED 11-RELATED"/>
    <property type="match status" value="1"/>
</dbReference>
<reference evidence="2" key="2">
    <citation type="submission" date="2025-08" db="UniProtKB">
        <authorList>
            <consortium name="Ensembl"/>
        </authorList>
    </citation>
    <scope>IDENTIFICATION</scope>
</reference>
<dbReference type="InterPro" id="IPR032870">
    <property type="entry name" value="ALKBH7-like"/>
</dbReference>
<dbReference type="GO" id="GO:0006974">
    <property type="term" value="P:DNA damage response"/>
    <property type="evidence" value="ECO:0007669"/>
    <property type="project" value="InterPro"/>
</dbReference>
<dbReference type="GO" id="GO:0005759">
    <property type="term" value="C:mitochondrial matrix"/>
    <property type="evidence" value="ECO:0007669"/>
    <property type="project" value="TreeGrafter"/>
</dbReference>
<organism evidence="2 3">
    <name type="scientific">Scleropages formosus</name>
    <name type="common">Asian bonytongue</name>
    <name type="synonym">Osteoglossum formosum</name>
    <dbReference type="NCBI Taxonomy" id="113540"/>
    <lineage>
        <taxon>Eukaryota</taxon>
        <taxon>Metazoa</taxon>
        <taxon>Chordata</taxon>
        <taxon>Craniata</taxon>
        <taxon>Vertebrata</taxon>
        <taxon>Euteleostomi</taxon>
        <taxon>Actinopterygii</taxon>
        <taxon>Neopterygii</taxon>
        <taxon>Teleostei</taxon>
        <taxon>Osteoglossocephala</taxon>
        <taxon>Osteoglossomorpha</taxon>
        <taxon>Osteoglossiformes</taxon>
        <taxon>Osteoglossidae</taxon>
        <taxon>Scleropages</taxon>
    </lineage>
</organism>
<accession>A0A8C9VCW6</accession>
<comment type="cofactor">
    <cofactor evidence="1">
        <name>Fe(2+)</name>
        <dbReference type="ChEBI" id="CHEBI:29033"/>
    </cofactor>
</comment>
<dbReference type="OrthoDB" id="28127at2759"/>
<reference evidence="2" key="3">
    <citation type="submission" date="2025-09" db="UniProtKB">
        <authorList>
            <consortium name="Ensembl"/>
        </authorList>
    </citation>
    <scope>IDENTIFICATION</scope>
</reference>
<gene>
    <name evidence="2" type="primary">ALKBH7</name>
    <name evidence="2" type="synonym">alkbh7</name>
</gene>
<reference evidence="2 3" key="1">
    <citation type="submission" date="2019-04" db="EMBL/GenBank/DDBJ databases">
        <authorList>
            <consortium name="Wellcome Sanger Institute Data Sharing"/>
        </authorList>
    </citation>
    <scope>NUCLEOTIDE SEQUENCE [LARGE SCALE GENOMIC DNA]</scope>
</reference>
<dbReference type="Gene3D" id="2.60.120.590">
    <property type="entry name" value="Alpha-ketoglutarate-dependent dioxygenase AlkB-like"/>
    <property type="match status" value="1"/>
</dbReference>
<dbReference type="AlphaFoldDB" id="A0A8C9VCW6"/>
<evidence type="ECO:0000313" key="3">
    <source>
        <dbReference type="Proteomes" id="UP000694397"/>
    </source>
</evidence>
<dbReference type="SUPFAM" id="SSF51197">
    <property type="entry name" value="Clavaminate synthase-like"/>
    <property type="match status" value="1"/>
</dbReference>
<dbReference type="InterPro" id="IPR037151">
    <property type="entry name" value="AlkB-like_sf"/>
</dbReference>
<sequence>MERATDAMRLLIVGCRRLRRNMLLNPPSSVNAAPKRTKLSSTMASRRLVCGSSPEVLERVRGHVEVREDFISEEEERALLQELEPGLRKKRYEFDHWDDAIHGYRETERLEWGVACRPILARVRGAAFREGSALLGPVHVLDLDKAGYIKAHLDSVKFCGSTIAGLSLLSDSVMRLVSEDNTKDWVDLLLPRRSLYILRDHARFKFTHEVLKDQESFFAGGRIPRHRRISVICRNLPLSAECSVLQVDLSTDPGGDEPLPINECSRCPSPLWMQERSTVRISSSSISTFFLHFLDKIKSRSDAERRQSHYCSIYTLLSLGWG</sequence>
<name>A0A8C9VCW6_SCLFO</name>
<dbReference type="Proteomes" id="UP000694397">
    <property type="component" value="Chromosome 20"/>
</dbReference>
<dbReference type="Ensembl" id="ENSSFOT00015054193.1">
    <property type="protein sequence ID" value="ENSSFOP00015043242.1"/>
    <property type="gene ID" value="ENSSFOG00015003126.2"/>
</dbReference>
<dbReference type="PANTHER" id="PTHR21052:SF0">
    <property type="entry name" value="ALPHA-KETOGLUTARATE-DEPENDENT DIOXYGENASE ALKB HOMOLOG 7, MITOCHONDRIAL"/>
    <property type="match status" value="1"/>
</dbReference>
<keyword evidence="3" id="KW-1185">Reference proteome</keyword>
<proteinExistence type="predicted"/>
<dbReference type="GO" id="GO:0006631">
    <property type="term" value="P:fatty acid metabolic process"/>
    <property type="evidence" value="ECO:0007669"/>
    <property type="project" value="TreeGrafter"/>
</dbReference>
<evidence type="ECO:0000256" key="1">
    <source>
        <dbReference type="ARBA" id="ARBA00001954"/>
    </source>
</evidence>
<protein>
    <submittedName>
        <fullName evidence="2">AlkB homolog 7</fullName>
    </submittedName>
</protein>
<evidence type="ECO:0000313" key="2">
    <source>
        <dbReference type="Ensembl" id="ENSSFOP00015043242.1"/>
    </source>
</evidence>